<dbReference type="GO" id="GO:0034501">
    <property type="term" value="P:protein localization to kinetochore"/>
    <property type="evidence" value="ECO:0007669"/>
    <property type="project" value="InterPro"/>
</dbReference>
<sequence>MLTTEKMPDPLSPSAPLNYDIRQLSSTTSSLIIEISRLSQDIGSGYYFQQALHSAKPLFKDPSDAIKEVEYQKAVFSNLKSQYMHLSHRTIFLTKLLAFPPAFATQDDVLRLDANVQHAAERKKTAKAALDDATKDVEELLRGVHAAYEGLTTQMHTLLSSSRALAVLQREVDGCTSRDVEADADADADGMTRDSAHVERALREEEARVVAMRAAVDAARAEIAAVDATRADMRAKLAALVPQRAAAERAAAAAVRDAQMQDKSIEELSSWYKSCTGVLMTLLGLVSVQHTSTTCMALQFVVADAPVQTATLQISVGTDIVDAAFLDLDVPLASTIRECRHYCGSRRLDDLMPRLIRHAVERARRHVAKMRELTALQKAWTCEHDGTGSVVHGVAQSGTPWRIVVSPDYPAGPTGGLTLAVCGDMDVAPVHTTMSAMRIRTLSQLVPALITGALTV</sequence>
<reference evidence="3 4" key="1">
    <citation type="journal article" date="2019" name="Sci. Rep.">
        <title>Comparative genomics of chytrid fungi reveal insights into the obligate biotrophic and pathogenic lifestyle of Synchytrium endobioticum.</title>
        <authorList>
            <person name="van de Vossenberg B.T.L.H."/>
            <person name="Warris S."/>
            <person name="Nguyen H.D.T."/>
            <person name="van Gent-Pelzer M.P.E."/>
            <person name="Joly D.L."/>
            <person name="van de Geest H.C."/>
            <person name="Bonants P.J.M."/>
            <person name="Smith D.S."/>
            <person name="Levesque C.A."/>
            <person name="van der Lee T.A.J."/>
        </authorList>
    </citation>
    <scope>NUCLEOTIDE SEQUENCE [LARGE SCALE GENOMIC DNA]</scope>
    <source>
        <strain evidence="3 4">LEV6574</strain>
    </source>
</reference>
<dbReference type="GO" id="GO:0000776">
    <property type="term" value="C:kinetochore"/>
    <property type="evidence" value="ECO:0007669"/>
    <property type="project" value="InterPro"/>
</dbReference>
<dbReference type="Pfam" id="PF20882">
    <property type="entry name" value="Sos7"/>
    <property type="match status" value="1"/>
</dbReference>
<evidence type="ECO:0000313" key="4">
    <source>
        <dbReference type="Proteomes" id="UP000320475"/>
    </source>
</evidence>
<feature type="domain" description="Kinetochore protein Sos7 coiled-coil" evidence="2">
    <location>
        <begin position="75"/>
        <end position="148"/>
    </location>
</feature>
<proteinExistence type="predicted"/>
<evidence type="ECO:0000256" key="1">
    <source>
        <dbReference type="SAM" id="Coils"/>
    </source>
</evidence>
<gene>
    <name evidence="3" type="ORF">SeLEV6574_g05281</name>
</gene>
<evidence type="ECO:0000259" key="2">
    <source>
        <dbReference type="Pfam" id="PF20882"/>
    </source>
</evidence>
<keyword evidence="1" id="KW-0175">Coiled coil</keyword>
<dbReference type="PANTHER" id="PTHR37329:SF1">
    <property type="entry name" value="KINETOCHORE PROTEIN SOS7"/>
    <property type="match status" value="1"/>
</dbReference>
<dbReference type="AlphaFoldDB" id="A0A507CV47"/>
<dbReference type="OrthoDB" id="18959at2759"/>
<dbReference type="EMBL" id="QEAM01000242">
    <property type="protein sequence ID" value="TPX43036.1"/>
    <property type="molecule type" value="Genomic_DNA"/>
</dbReference>
<accession>A0A507CV47</accession>
<name>A0A507CV47_9FUNG</name>
<dbReference type="InterPro" id="IPR048781">
    <property type="entry name" value="Sos7_CC"/>
</dbReference>
<comment type="caution">
    <text evidence="3">The sequence shown here is derived from an EMBL/GenBank/DDBJ whole genome shotgun (WGS) entry which is preliminary data.</text>
</comment>
<dbReference type="GO" id="GO:0051315">
    <property type="term" value="P:attachment of mitotic spindle microtubules to kinetochore"/>
    <property type="evidence" value="ECO:0007669"/>
    <property type="project" value="TreeGrafter"/>
</dbReference>
<dbReference type="PANTHER" id="PTHR37329">
    <property type="entry name" value="KINETOCHORE PROTEIN SOS7"/>
    <property type="match status" value="1"/>
</dbReference>
<dbReference type="Proteomes" id="UP000320475">
    <property type="component" value="Unassembled WGS sequence"/>
</dbReference>
<dbReference type="VEuPathDB" id="FungiDB:SeMB42_g06507"/>
<dbReference type="InterPro" id="IPR037475">
    <property type="entry name" value="Sos7"/>
</dbReference>
<feature type="coiled-coil region" evidence="1">
    <location>
        <begin position="116"/>
        <end position="143"/>
    </location>
</feature>
<protein>
    <recommendedName>
        <fullName evidence="2">Kinetochore protein Sos7 coiled-coil domain-containing protein</fullName>
    </recommendedName>
</protein>
<organism evidence="3 4">
    <name type="scientific">Synchytrium endobioticum</name>
    <dbReference type="NCBI Taxonomy" id="286115"/>
    <lineage>
        <taxon>Eukaryota</taxon>
        <taxon>Fungi</taxon>
        <taxon>Fungi incertae sedis</taxon>
        <taxon>Chytridiomycota</taxon>
        <taxon>Chytridiomycota incertae sedis</taxon>
        <taxon>Chytridiomycetes</taxon>
        <taxon>Synchytriales</taxon>
        <taxon>Synchytriaceae</taxon>
        <taxon>Synchytrium</taxon>
    </lineage>
</organism>
<evidence type="ECO:0000313" key="3">
    <source>
        <dbReference type="EMBL" id="TPX43036.1"/>
    </source>
</evidence>